<dbReference type="EMBL" id="UOFC01000057">
    <property type="protein sequence ID" value="VAW45456.1"/>
    <property type="molecule type" value="Genomic_DNA"/>
</dbReference>
<proteinExistence type="predicted"/>
<gene>
    <name evidence="1" type="ORF">MNBD_GAMMA03-1737</name>
</gene>
<organism evidence="1">
    <name type="scientific">hydrothermal vent metagenome</name>
    <dbReference type="NCBI Taxonomy" id="652676"/>
    <lineage>
        <taxon>unclassified sequences</taxon>
        <taxon>metagenomes</taxon>
        <taxon>ecological metagenomes</taxon>
    </lineage>
</organism>
<evidence type="ECO:0008006" key="2">
    <source>
        <dbReference type="Google" id="ProtNLM"/>
    </source>
</evidence>
<reference evidence="1" key="1">
    <citation type="submission" date="2018-06" db="EMBL/GenBank/DDBJ databases">
        <authorList>
            <person name="Zhirakovskaya E."/>
        </authorList>
    </citation>
    <scope>NUCLEOTIDE SEQUENCE</scope>
</reference>
<sequence length="277" mass="31428">MIQMDLEQRQSSRFLRPFLVTSNEDESFLAPFNGFDVNLTGLSFWVEDADFFLPEQQISLRIKNTETDEVYCLESVEVVHQRAEGERFLCGCHIVQVTSAQLLSHYRIVMTDEKTALVSMADSKLSEFDFIEDGSSLSTDQADFQEASMALNLAVSQLKSSRSWGHVLLQDIQDTIDSAQGTQIDIEALKLVLSRFSEYYDHMSDMTIALGMLAKLLAHTPEQPEDKSSWKTLISDFETRFLTEQQQIAYDFMHQGMTADDALKIAEEYMAQTPGSL</sequence>
<protein>
    <recommendedName>
        <fullName evidence="2">PilZ domain-containing protein</fullName>
    </recommendedName>
</protein>
<dbReference type="AlphaFoldDB" id="A0A3B0WLX5"/>
<evidence type="ECO:0000313" key="1">
    <source>
        <dbReference type="EMBL" id="VAW45456.1"/>
    </source>
</evidence>
<name>A0A3B0WLX5_9ZZZZ</name>
<accession>A0A3B0WLX5</accession>